<reference evidence="2" key="1">
    <citation type="journal article" date="2019" name="Int. J. Syst. Evol. Microbiol.">
        <title>The Global Catalogue of Microorganisms (GCM) 10K type strain sequencing project: providing services to taxonomists for standard genome sequencing and annotation.</title>
        <authorList>
            <consortium name="The Broad Institute Genomics Platform"/>
            <consortium name="The Broad Institute Genome Sequencing Center for Infectious Disease"/>
            <person name="Wu L."/>
            <person name="Ma J."/>
        </authorList>
    </citation>
    <scope>NUCLEOTIDE SEQUENCE [LARGE SCALE GENOMIC DNA]</scope>
    <source>
        <strain evidence="2">JCM 17759</strain>
    </source>
</reference>
<sequence length="160" mass="17814">MFSFLKRKEECRAEATLRRILDLTTPRVIFDVEDGRCHNRYSRTLPVLVTPRCGSSFLIDQSIIGLTRDVSDNGMSVLLSRSLDLIPVAVSIWLASQKFVDPHPVTLLGLAVHSIEIGGGYCNVGIRLTDRLEDNALAEQLLPLVEKLLPPEAQMERATT</sequence>
<accession>A0ABP8N3X8</accession>
<gene>
    <name evidence="1" type="ORF">GCM10023156_37810</name>
</gene>
<dbReference type="Proteomes" id="UP001500840">
    <property type="component" value="Unassembled WGS sequence"/>
</dbReference>
<evidence type="ECO:0000313" key="1">
    <source>
        <dbReference type="EMBL" id="GAA4458955.1"/>
    </source>
</evidence>
<organism evidence="1 2">
    <name type="scientific">Novipirellula rosea</name>
    <dbReference type="NCBI Taxonomy" id="1031540"/>
    <lineage>
        <taxon>Bacteria</taxon>
        <taxon>Pseudomonadati</taxon>
        <taxon>Planctomycetota</taxon>
        <taxon>Planctomycetia</taxon>
        <taxon>Pirellulales</taxon>
        <taxon>Pirellulaceae</taxon>
        <taxon>Novipirellula</taxon>
    </lineage>
</organism>
<evidence type="ECO:0000313" key="2">
    <source>
        <dbReference type="Proteomes" id="UP001500840"/>
    </source>
</evidence>
<protein>
    <recommendedName>
        <fullName evidence="3">PilZ domain-containing protein</fullName>
    </recommendedName>
</protein>
<evidence type="ECO:0008006" key="3">
    <source>
        <dbReference type="Google" id="ProtNLM"/>
    </source>
</evidence>
<proteinExistence type="predicted"/>
<name>A0ABP8N3X8_9BACT</name>
<dbReference type="RefSeq" id="WP_345324534.1">
    <property type="nucleotide sequence ID" value="NZ_BAABGA010000047.1"/>
</dbReference>
<dbReference type="EMBL" id="BAABGA010000047">
    <property type="protein sequence ID" value="GAA4458955.1"/>
    <property type="molecule type" value="Genomic_DNA"/>
</dbReference>
<keyword evidence="2" id="KW-1185">Reference proteome</keyword>
<comment type="caution">
    <text evidence="1">The sequence shown here is derived from an EMBL/GenBank/DDBJ whole genome shotgun (WGS) entry which is preliminary data.</text>
</comment>